<protein>
    <submittedName>
        <fullName evidence="1">Uncharacterized protein</fullName>
    </submittedName>
</protein>
<dbReference type="EMBL" id="RBNI01006301">
    <property type="protein sequence ID" value="RUP46129.1"/>
    <property type="molecule type" value="Genomic_DNA"/>
</dbReference>
<organism evidence="1 2">
    <name type="scientific">Jimgerdemannia flammicorona</name>
    <dbReference type="NCBI Taxonomy" id="994334"/>
    <lineage>
        <taxon>Eukaryota</taxon>
        <taxon>Fungi</taxon>
        <taxon>Fungi incertae sedis</taxon>
        <taxon>Mucoromycota</taxon>
        <taxon>Mucoromycotina</taxon>
        <taxon>Endogonomycetes</taxon>
        <taxon>Endogonales</taxon>
        <taxon>Endogonaceae</taxon>
        <taxon>Jimgerdemannia</taxon>
    </lineage>
</organism>
<dbReference type="AlphaFoldDB" id="A0A433D5M0"/>
<gene>
    <name evidence="1" type="ORF">BC936DRAFT_147329</name>
</gene>
<dbReference type="Proteomes" id="UP000268093">
    <property type="component" value="Unassembled WGS sequence"/>
</dbReference>
<accession>A0A433D5M0</accession>
<name>A0A433D5M0_9FUNG</name>
<keyword evidence="2" id="KW-1185">Reference proteome</keyword>
<comment type="caution">
    <text evidence="1">The sequence shown here is derived from an EMBL/GenBank/DDBJ whole genome shotgun (WGS) entry which is preliminary data.</text>
</comment>
<evidence type="ECO:0000313" key="2">
    <source>
        <dbReference type="Proteomes" id="UP000268093"/>
    </source>
</evidence>
<sequence>MVPNVYFIKKREKRSLSVKYFWEVQQQRRNIDIERQLIKEKGLSKRQLSEEETKSVKRSEVDKVRNPKIQGLDILNDSDADDVESGYEDEHEQDYFEEAEAGCAWCYTYLFSDDAPGTLLDEKKGEVDFDGRRTPGAPRNPSTLEYRHSSIGEGSARRATKISSKAETLIITCGMVFCDESTIFMEKPHTGLVEVSGGTEGCSVTKLKEDLLKLAKEMRRHLKRVAITVSGDDLDQCRKLKVVGSQCVGNHLYMQAMCCVGNGVFVMWEWNDDILPRTLIDMALLSRTIWSVLVFKQTILETRHSVEKMKEEENRYKTANLKSGFSSPIRQIESPWRDWFADV</sequence>
<proteinExistence type="predicted"/>
<evidence type="ECO:0000313" key="1">
    <source>
        <dbReference type="EMBL" id="RUP46129.1"/>
    </source>
</evidence>
<reference evidence="1 2" key="1">
    <citation type="journal article" date="2018" name="New Phytol.">
        <title>Phylogenomics of Endogonaceae and evolution of mycorrhizas within Mucoromycota.</title>
        <authorList>
            <person name="Chang Y."/>
            <person name="Desiro A."/>
            <person name="Na H."/>
            <person name="Sandor L."/>
            <person name="Lipzen A."/>
            <person name="Clum A."/>
            <person name="Barry K."/>
            <person name="Grigoriev I.V."/>
            <person name="Martin F.M."/>
            <person name="Stajich J.E."/>
            <person name="Smith M.E."/>
            <person name="Bonito G."/>
            <person name="Spatafora J.W."/>
        </authorList>
    </citation>
    <scope>NUCLEOTIDE SEQUENCE [LARGE SCALE GENOMIC DNA]</scope>
    <source>
        <strain evidence="1 2">GMNB39</strain>
    </source>
</reference>